<organism evidence="2 3">
    <name type="scientific">Gossypium arboreum</name>
    <name type="common">Tree cotton</name>
    <name type="synonym">Gossypium nanking</name>
    <dbReference type="NCBI Taxonomy" id="29729"/>
    <lineage>
        <taxon>Eukaryota</taxon>
        <taxon>Viridiplantae</taxon>
        <taxon>Streptophyta</taxon>
        <taxon>Embryophyta</taxon>
        <taxon>Tracheophyta</taxon>
        <taxon>Spermatophyta</taxon>
        <taxon>Magnoliopsida</taxon>
        <taxon>eudicotyledons</taxon>
        <taxon>Gunneridae</taxon>
        <taxon>Pentapetalae</taxon>
        <taxon>rosids</taxon>
        <taxon>malvids</taxon>
        <taxon>Malvales</taxon>
        <taxon>Malvaceae</taxon>
        <taxon>Malvoideae</taxon>
        <taxon>Gossypium</taxon>
    </lineage>
</organism>
<gene>
    <name evidence="2" type="ORF">F383_34319</name>
</gene>
<proteinExistence type="predicted"/>
<dbReference type="AlphaFoldDB" id="A0A0B0PS31"/>
<name>A0A0B0PS31_GOSAR</name>
<protein>
    <submittedName>
        <fullName evidence="2">Uncharacterized protein</fullName>
    </submittedName>
</protein>
<evidence type="ECO:0000256" key="1">
    <source>
        <dbReference type="SAM" id="MobiDB-lite"/>
    </source>
</evidence>
<accession>A0A0B0PS31</accession>
<evidence type="ECO:0000313" key="3">
    <source>
        <dbReference type="Proteomes" id="UP000032142"/>
    </source>
</evidence>
<feature type="compositionally biased region" description="Polar residues" evidence="1">
    <location>
        <begin position="32"/>
        <end position="43"/>
    </location>
</feature>
<sequence length="43" mass="4562">MASETGLSHVSPCQRHGIGRILIDRNDPSIRSIPSGSTGQDKS</sequence>
<reference evidence="3" key="1">
    <citation type="submission" date="2014-09" db="EMBL/GenBank/DDBJ databases">
        <authorList>
            <person name="Mudge J."/>
            <person name="Ramaraj T."/>
            <person name="Lindquist I.E."/>
            <person name="Bharti A.K."/>
            <person name="Sundararajan A."/>
            <person name="Cameron C.T."/>
            <person name="Woodward J.E."/>
            <person name="May G.D."/>
            <person name="Brubaker C."/>
            <person name="Broadhvest J."/>
            <person name="Wilkins T.A."/>
        </authorList>
    </citation>
    <scope>NUCLEOTIDE SEQUENCE</scope>
    <source>
        <strain evidence="3">cv. AKA8401</strain>
    </source>
</reference>
<feature type="region of interest" description="Disordered" evidence="1">
    <location>
        <begin position="18"/>
        <end position="43"/>
    </location>
</feature>
<evidence type="ECO:0000313" key="2">
    <source>
        <dbReference type="EMBL" id="KHG27667.1"/>
    </source>
</evidence>
<dbReference type="Proteomes" id="UP000032142">
    <property type="component" value="Unassembled WGS sequence"/>
</dbReference>
<dbReference type="EMBL" id="KN441963">
    <property type="protein sequence ID" value="KHG27667.1"/>
    <property type="molecule type" value="Genomic_DNA"/>
</dbReference>
<keyword evidence="3" id="KW-1185">Reference proteome</keyword>